<accession>A0ABT2XCE5</accession>
<evidence type="ECO:0000313" key="2">
    <source>
        <dbReference type="EMBL" id="MCV0323612.1"/>
    </source>
</evidence>
<gene>
    <name evidence="2" type="ORF">KYJ44_04720</name>
</gene>
<comment type="caution">
    <text evidence="2">The sequence shown here is derived from an EMBL/GenBank/DDBJ whole genome shotgun (WGS) entry which is preliminary data.</text>
</comment>
<protein>
    <recommendedName>
        <fullName evidence="1">Cysteine-rich CPCC domain-containing protein</fullName>
    </recommendedName>
</protein>
<proteinExistence type="predicted"/>
<dbReference type="EMBL" id="JAHWBK010000003">
    <property type="protein sequence ID" value="MCV0323612.1"/>
    <property type="molecule type" value="Genomic_DNA"/>
</dbReference>
<dbReference type="InterPro" id="IPR025983">
    <property type="entry name" value="Cys_rich_CPCC"/>
</dbReference>
<evidence type="ECO:0000259" key="1">
    <source>
        <dbReference type="Pfam" id="PF14206"/>
    </source>
</evidence>
<sequence>MIDLPCPSCGFLTLKGFYGSFAICPICDWEDDGVLLANPTSVGGASGESLAQAQQKALFRLPIGVNVASGFRRGSSWRPLSSSEIRHYEALRDDKHWHSKAVSHEGEAYWSNLGDLSI</sequence>
<feature type="domain" description="Cysteine-rich CPCC" evidence="1">
    <location>
        <begin position="5"/>
        <end position="56"/>
    </location>
</feature>
<keyword evidence="3" id="KW-1185">Reference proteome</keyword>
<dbReference type="RefSeq" id="WP_263469005.1">
    <property type="nucleotide sequence ID" value="NZ_JAHWBK010000003.1"/>
</dbReference>
<reference evidence="2 3" key="1">
    <citation type="submission" date="2021-07" db="EMBL/GenBank/DDBJ databases">
        <title>Clinical implication of Pseudomonas aeruginosa: further insight on the antimicrobial resistance.</title>
        <authorList>
            <person name="Macori G."/>
            <person name="Fanning S."/>
            <person name="Alqahtani A."/>
        </authorList>
    </citation>
    <scope>NUCLEOTIDE SEQUENCE [LARGE SCALE GENOMIC DNA]</scope>
    <source>
        <strain evidence="2 3">CFS3442</strain>
    </source>
</reference>
<evidence type="ECO:0000313" key="3">
    <source>
        <dbReference type="Proteomes" id="UP001208054"/>
    </source>
</evidence>
<dbReference type="Proteomes" id="UP001208054">
    <property type="component" value="Unassembled WGS sequence"/>
</dbReference>
<name>A0ABT2XCE5_9GAMM</name>
<organism evidence="2 3">
    <name type="scientific">Stenotrophomonas riyadhensis</name>
    <dbReference type="NCBI Taxonomy" id="2859893"/>
    <lineage>
        <taxon>Bacteria</taxon>
        <taxon>Pseudomonadati</taxon>
        <taxon>Pseudomonadota</taxon>
        <taxon>Gammaproteobacteria</taxon>
        <taxon>Lysobacterales</taxon>
        <taxon>Lysobacteraceae</taxon>
        <taxon>Stenotrophomonas</taxon>
    </lineage>
</organism>
<dbReference type="Pfam" id="PF14206">
    <property type="entry name" value="Cys_rich_CPCC"/>
    <property type="match status" value="1"/>
</dbReference>